<evidence type="ECO:0000313" key="2">
    <source>
        <dbReference type="EMBL" id="RHZ46780.1"/>
    </source>
</evidence>
<accession>A0A397GF94</accession>
<feature type="transmembrane region" description="Helical" evidence="1">
    <location>
        <begin position="42"/>
        <end position="61"/>
    </location>
</feature>
<dbReference type="Proteomes" id="UP000266861">
    <property type="component" value="Unassembled WGS sequence"/>
</dbReference>
<organism evidence="2 3">
    <name type="scientific">Diversispora epigaea</name>
    <dbReference type="NCBI Taxonomy" id="1348612"/>
    <lineage>
        <taxon>Eukaryota</taxon>
        <taxon>Fungi</taxon>
        <taxon>Fungi incertae sedis</taxon>
        <taxon>Mucoromycota</taxon>
        <taxon>Glomeromycotina</taxon>
        <taxon>Glomeromycetes</taxon>
        <taxon>Diversisporales</taxon>
        <taxon>Diversisporaceae</taxon>
        <taxon>Diversispora</taxon>
    </lineage>
</organism>
<gene>
    <name evidence="2" type="ORF">Glove_606g110</name>
</gene>
<dbReference type="AlphaFoldDB" id="A0A397GF94"/>
<dbReference type="EMBL" id="PQFF01000504">
    <property type="protein sequence ID" value="RHZ46780.1"/>
    <property type="molecule type" value="Genomic_DNA"/>
</dbReference>
<keyword evidence="3" id="KW-1185">Reference proteome</keyword>
<protein>
    <submittedName>
        <fullName evidence="2">Uncharacterized protein</fullName>
    </submittedName>
</protein>
<name>A0A397GF94_9GLOM</name>
<keyword evidence="1" id="KW-0472">Membrane</keyword>
<reference evidence="2 3" key="1">
    <citation type="submission" date="2018-08" db="EMBL/GenBank/DDBJ databases">
        <title>Genome and evolution of the arbuscular mycorrhizal fungus Diversispora epigaea (formerly Glomus versiforme) and its bacterial endosymbionts.</title>
        <authorList>
            <person name="Sun X."/>
            <person name="Fei Z."/>
            <person name="Harrison M."/>
        </authorList>
    </citation>
    <scope>NUCLEOTIDE SEQUENCE [LARGE SCALE GENOMIC DNA]</scope>
    <source>
        <strain evidence="2 3">IT104</strain>
    </source>
</reference>
<sequence length="65" mass="7830">MLNYRVENFENIYLEANRITFGIASTRMVVQIFYSMIARERLVFWCDLFWMFLELVSWIAANLAV</sequence>
<evidence type="ECO:0000313" key="3">
    <source>
        <dbReference type="Proteomes" id="UP000266861"/>
    </source>
</evidence>
<proteinExistence type="predicted"/>
<evidence type="ECO:0000256" key="1">
    <source>
        <dbReference type="SAM" id="Phobius"/>
    </source>
</evidence>
<comment type="caution">
    <text evidence="2">The sequence shown here is derived from an EMBL/GenBank/DDBJ whole genome shotgun (WGS) entry which is preliminary data.</text>
</comment>
<keyword evidence="1" id="KW-0812">Transmembrane</keyword>
<keyword evidence="1" id="KW-1133">Transmembrane helix</keyword>